<protein>
    <recommendedName>
        <fullName evidence="3">SWIM-type domain-containing protein</fullName>
    </recommendedName>
</protein>
<sequence>MNYNYVPKPESSVLDHLLSALGTLQPFSPLMSGRPAIDELLLGPQRSGMHSPSLNSGRLHHLPVDDTEKARSVFLTLHVLFPHHLLPALDLLDRGLVTRLMPKSSGSAASQSQGPSWEVYYVQSSSALTSKPSPRRKKPSVLAIFYEVRLDSWNCSCPAFSVDAFQGLMDQYENDEEPVDGSTVLPTTEQLGQLDFNPPREDETEEAGGRVGGTTTFAIPGGTPVCKHILAATLAKVAPNLFSTGVTETTASREQLAGWGAGWGEFGYG</sequence>
<dbReference type="GeneID" id="89978368"/>
<evidence type="ECO:0000313" key="2">
    <source>
        <dbReference type="Proteomes" id="UP001358417"/>
    </source>
</evidence>
<comment type="caution">
    <text evidence="1">The sequence shown here is derived from an EMBL/GenBank/DDBJ whole genome shotgun (WGS) entry which is preliminary data.</text>
</comment>
<gene>
    <name evidence="1" type="ORF">LTR84_010210</name>
</gene>
<dbReference type="AlphaFoldDB" id="A0AAV9MWV7"/>
<dbReference type="RefSeq" id="XP_064700701.1">
    <property type="nucleotide sequence ID" value="XM_064853747.1"/>
</dbReference>
<evidence type="ECO:0008006" key="3">
    <source>
        <dbReference type="Google" id="ProtNLM"/>
    </source>
</evidence>
<reference evidence="1 2" key="1">
    <citation type="submission" date="2023-08" db="EMBL/GenBank/DDBJ databases">
        <title>Black Yeasts Isolated from many extreme environments.</title>
        <authorList>
            <person name="Coleine C."/>
            <person name="Stajich J.E."/>
            <person name="Selbmann L."/>
        </authorList>
    </citation>
    <scope>NUCLEOTIDE SEQUENCE [LARGE SCALE GENOMIC DNA]</scope>
    <source>
        <strain evidence="1 2">CCFEE 5792</strain>
    </source>
</reference>
<proteinExistence type="predicted"/>
<keyword evidence="2" id="KW-1185">Reference proteome</keyword>
<accession>A0AAV9MWV7</accession>
<dbReference type="EMBL" id="JAVRRD010000040">
    <property type="protein sequence ID" value="KAK5045062.1"/>
    <property type="molecule type" value="Genomic_DNA"/>
</dbReference>
<organism evidence="1 2">
    <name type="scientific">Exophiala bonariae</name>
    <dbReference type="NCBI Taxonomy" id="1690606"/>
    <lineage>
        <taxon>Eukaryota</taxon>
        <taxon>Fungi</taxon>
        <taxon>Dikarya</taxon>
        <taxon>Ascomycota</taxon>
        <taxon>Pezizomycotina</taxon>
        <taxon>Eurotiomycetes</taxon>
        <taxon>Chaetothyriomycetidae</taxon>
        <taxon>Chaetothyriales</taxon>
        <taxon>Herpotrichiellaceae</taxon>
        <taxon>Exophiala</taxon>
    </lineage>
</organism>
<name>A0AAV9MWV7_9EURO</name>
<dbReference type="Proteomes" id="UP001358417">
    <property type="component" value="Unassembled WGS sequence"/>
</dbReference>
<evidence type="ECO:0000313" key="1">
    <source>
        <dbReference type="EMBL" id="KAK5045062.1"/>
    </source>
</evidence>